<organism evidence="10 11">
    <name type="scientific">Burkholderia thailandensis (strain ATCC 700388 / DSM 13276 / CCUG 48851 / CIP 106301 / E264)</name>
    <dbReference type="NCBI Taxonomy" id="271848"/>
    <lineage>
        <taxon>Bacteria</taxon>
        <taxon>Pseudomonadati</taxon>
        <taxon>Pseudomonadota</taxon>
        <taxon>Betaproteobacteria</taxon>
        <taxon>Burkholderiales</taxon>
        <taxon>Burkholderiaceae</taxon>
        <taxon>Burkholderia</taxon>
        <taxon>pseudomallei group</taxon>
    </lineage>
</organism>
<dbReference type="Proteomes" id="UP000001930">
    <property type="component" value="Chromosome I"/>
</dbReference>
<gene>
    <name evidence="10" type="ordered locus">BTH_I1033</name>
</gene>
<dbReference type="EMBL" id="CP000086">
    <property type="protein sequence ID" value="ABC39157.1"/>
    <property type="molecule type" value="Genomic_DNA"/>
</dbReference>
<keyword evidence="8" id="KW-0472">Membrane</keyword>
<keyword evidence="6" id="KW-0769">Symport</keyword>
<dbReference type="InterPro" id="IPR011701">
    <property type="entry name" value="MFS"/>
</dbReference>
<evidence type="ECO:0000256" key="1">
    <source>
        <dbReference type="ARBA" id="ARBA00004651"/>
    </source>
</evidence>
<dbReference type="HOGENOM" id="CLU_001265_39_0_4"/>
<evidence type="ECO:0000256" key="6">
    <source>
        <dbReference type="ARBA" id="ARBA00022847"/>
    </source>
</evidence>
<keyword evidence="11" id="KW-1185">Reference proteome</keyword>
<dbReference type="Gene3D" id="1.20.1250.20">
    <property type="entry name" value="MFS general substrate transporter like domains"/>
    <property type="match status" value="2"/>
</dbReference>
<dbReference type="PROSITE" id="PS50850">
    <property type="entry name" value="MFS"/>
    <property type="match status" value="1"/>
</dbReference>
<keyword evidence="5" id="KW-0812">Transmembrane</keyword>
<name>Q2SZR2_BURTA</name>
<sequence length="473" mass="49867">MRSLYGLYGLRRARGRFRRRFDQGRFMEDLLESACPPAPRHPAGAADAAGTAGSRAAVRCNVAAVALGNAVEFFDFGAYATFAVMIGHTFFPAKSPFVSLLLAVSVFGLGFVVRPLGALVIGAYADRAGRKPAMMLTLVMMAVGTGAIAVLPGYETIGVAAPILLVVTRLIQGLAWGGEAGPATTYILEAAPPERRGAYACWQVATQGFAGLAAGLAGYALTLALPEADLYAWGWRVPFALGLLVLPIGVYIRRRLSDTIDAHRAYGSTRAILHELNARHRRPIAVGLMILLGSTITQYFLNYMTTFALTELHLPGGVAMLATFATGAALAVGSLAGGSLSDRVGRRAVLIWPRVLLLLLIFPALQLIVSRPTPAVFLATLTVLSGLHGMSGAALIVLIAESFPQRVRSTGFSIVYAVAVSLFGGTAQSIVTWLIGTTGNPMAPAGYLLVANAICIAAGWLAVETWPSGRNTR</sequence>
<dbReference type="PROSITE" id="PS00217">
    <property type="entry name" value="SUGAR_TRANSPORT_2"/>
    <property type="match status" value="1"/>
</dbReference>
<dbReference type="InterPro" id="IPR051084">
    <property type="entry name" value="H+-coupled_symporters"/>
</dbReference>
<dbReference type="InterPro" id="IPR036259">
    <property type="entry name" value="MFS_trans_sf"/>
</dbReference>
<dbReference type="Pfam" id="PF07690">
    <property type="entry name" value="MFS_1"/>
    <property type="match status" value="1"/>
</dbReference>
<dbReference type="InterPro" id="IPR020846">
    <property type="entry name" value="MFS_dom"/>
</dbReference>
<evidence type="ECO:0000259" key="9">
    <source>
        <dbReference type="PROSITE" id="PS50850"/>
    </source>
</evidence>
<dbReference type="GO" id="GO:0015293">
    <property type="term" value="F:symporter activity"/>
    <property type="evidence" value="ECO:0007669"/>
    <property type="project" value="UniProtKB-KW"/>
</dbReference>
<dbReference type="KEGG" id="bte:BTH_I1033"/>
<dbReference type="PANTHER" id="PTHR43528">
    <property type="entry name" value="ALPHA-KETOGLUTARATE PERMEASE"/>
    <property type="match status" value="1"/>
</dbReference>
<protein>
    <submittedName>
        <fullName evidence="10">Major facilitator family transporter</fullName>
    </submittedName>
</protein>
<keyword evidence="3" id="KW-0813">Transport</keyword>
<dbReference type="InterPro" id="IPR005829">
    <property type="entry name" value="Sugar_transporter_CS"/>
</dbReference>
<dbReference type="SUPFAM" id="SSF103473">
    <property type="entry name" value="MFS general substrate transporter"/>
    <property type="match status" value="1"/>
</dbReference>
<accession>Q2SZR2</accession>
<feature type="domain" description="Major facilitator superfamily (MFS) profile" evidence="9">
    <location>
        <begin position="61"/>
        <end position="470"/>
    </location>
</feature>
<evidence type="ECO:0000256" key="3">
    <source>
        <dbReference type="ARBA" id="ARBA00022448"/>
    </source>
</evidence>
<comment type="similarity">
    <text evidence="2">Belongs to the major facilitator superfamily. Metabolite:H+ Symporter (MHS) family (TC 2.A.1.6) family.</text>
</comment>
<evidence type="ECO:0000313" key="10">
    <source>
        <dbReference type="EMBL" id="ABC39157.1"/>
    </source>
</evidence>
<dbReference type="AlphaFoldDB" id="Q2SZR2"/>
<keyword evidence="4" id="KW-1003">Cell membrane</keyword>
<evidence type="ECO:0000256" key="5">
    <source>
        <dbReference type="ARBA" id="ARBA00022692"/>
    </source>
</evidence>
<comment type="subcellular location">
    <subcellularLocation>
        <location evidence="1">Cell membrane</location>
        <topology evidence="1">Multi-pass membrane protein</topology>
    </subcellularLocation>
</comment>
<dbReference type="GO" id="GO:0005886">
    <property type="term" value="C:plasma membrane"/>
    <property type="evidence" value="ECO:0007669"/>
    <property type="project" value="UniProtKB-SubCell"/>
</dbReference>
<keyword evidence="7" id="KW-1133">Transmembrane helix</keyword>
<evidence type="ECO:0000313" key="11">
    <source>
        <dbReference type="Proteomes" id="UP000001930"/>
    </source>
</evidence>
<reference evidence="10 11" key="1">
    <citation type="journal article" date="2005" name="BMC Genomics">
        <title>Bacterial genome adaptation to niches: divergence of the potential virulence genes in three Burkholderia species of different survival strategies.</title>
        <authorList>
            <person name="Kim H.S."/>
            <person name="Schell M.A."/>
            <person name="Yu Y."/>
            <person name="Ulrich R.L."/>
            <person name="Sarria S.H."/>
            <person name="Nierman W.C."/>
            <person name="DeShazer D."/>
        </authorList>
    </citation>
    <scope>NUCLEOTIDE SEQUENCE [LARGE SCALE GENOMIC DNA]</scope>
    <source>
        <strain evidence="11">ATCC 700388 / DSM 13276 / CCUG 48851 / CIP 106301 / E264</strain>
    </source>
</reference>
<proteinExistence type="inferred from homology"/>
<evidence type="ECO:0000256" key="2">
    <source>
        <dbReference type="ARBA" id="ARBA00008240"/>
    </source>
</evidence>
<dbReference type="PROSITE" id="PS00216">
    <property type="entry name" value="SUGAR_TRANSPORT_1"/>
    <property type="match status" value="1"/>
</dbReference>
<evidence type="ECO:0000256" key="8">
    <source>
        <dbReference type="ARBA" id="ARBA00023136"/>
    </source>
</evidence>
<dbReference type="FunFam" id="1.20.1250.20:FF:000001">
    <property type="entry name" value="Dicarboxylate MFS transporter"/>
    <property type="match status" value="1"/>
</dbReference>
<evidence type="ECO:0000256" key="4">
    <source>
        <dbReference type="ARBA" id="ARBA00022475"/>
    </source>
</evidence>
<dbReference type="PANTHER" id="PTHR43528:SF3">
    <property type="entry name" value="CITRATE-PROTON SYMPORTER"/>
    <property type="match status" value="1"/>
</dbReference>
<evidence type="ECO:0000256" key="7">
    <source>
        <dbReference type="ARBA" id="ARBA00022989"/>
    </source>
</evidence>